<name>A0AAE4YSN5_9HYPH</name>
<proteinExistence type="predicted"/>
<feature type="chain" id="PRO_5042161645" evidence="1">
    <location>
        <begin position="24"/>
        <end position="219"/>
    </location>
</feature>
<evidence type="ECO:0000313" key="3">
    <source>
        <dbReference type="Proteomes" id="UP000661163"/>
    </source>
</evidence>
<protein>
    <submittedName>
        <fullName evidence="2">Uncharacterized protein</fullName>
    </submittedName>
</protein>
<dbReference type="AlphaFoldDB" id="A0AAE4YSN5"/>
<gene>
    <name evidence="2" type="ORF">GR217_22785</name>
</gene>
<organism evidence="2 3">
    <name type="scientific">Rhizobium ruizarguesonis</name>
    <dbReference type="NCBI Taxonomy" id="2081791"/>
    <lineage>
        <taxon>Bacteria</taxon>
        <taxon>Pseudomonadati</taxon>
        <taxon>Pseudomonadota</taxon>
        <taxon>Alphaproteobacteria</taxon>
        <taxon>Hyphomicrobiales</taxon>
        <taxon>Rhizobiaceae</taxon>
        <taxon>Rhizobium/Agrobacterium group</taxon>
        <taxon>Rhizobium</taxon>
    </lineage>
</organism>
<dbReference type="Proteomes" id="UP000661163">
    <property type="component" value="Unassembled WGS sequence"/>
</dbReference>
<reference evidence="2 3" key="1">
    <citation type="submission" date="2019-12" db="EMBL/GenBank/DDBJ databases">
        <title>Rhizobium genotypes associated with high levels of biological nitrogen fixation by grain legumes in a temperate-maritime cropping system.</title>
        <authorList>
            <person name="Maluk M."/>
            <person name="Francesc Ferrando Molina F."/>
            <person name="Lopez Del Egido L."/>
            <person name="Lafos M."/>
            <person name="Langarica-Fuentes A."/>
            <person name="Gebre Yohannes G."/>
            <person name="Young M.W."/>
            <person name="Martin P."/>
            <person name="Gantlett R."/>
            <person name="Kenicer G."/>
            <person name="Hawes C."/>
            <person name="Begg G.S."/>
            <person name="Quilliam R.S."/>
            <person name="Squire G.R."/>
            <person name="Poole P.S."/>
            <person name="Young P.W."/>
            <person name="Iannetta P.M."/>
            <person name="James E.K."/>
        </authorList>
    </citation>
    <scope>NUCLEOTIDE SEQUENCE [LARGE SCALE GENOMIC DNA]</scope>
    <source>
        <strain evidence="2 3">JHI985</strain>
    </source>
</reference>
<feature type="signal peptide" evidence="1">
    <location>
        <begin position="1"/>
        <end position="23"/>
    </location>
</feature>
<evidence type="ECO:0000313" key="2">
    <source>
        <dbReference type="EMBL" id="NEI50514.1"/>
    </source>
</evidence>
<comment type="caution">
    <text evidence="2">The sequence shown here is derived from an EMBL/GenBank/DDBJ whole genome shotgun (WGS) entry which is preliminary data.</text>
</comment>
<keyword evidence="1" id="KW-0732">Signal</keyword>
<accession>A0AAE4YSN5</accession>
<dbReference type="EMBL" id="WUFC01000020">
    <property type="protein sequence ID" value="NEI50514.1"/>
    <property type="molecule type" value="Genomic_DNA"/>
</dbReference>
<dbReference type="RefSeq" id="WP_164566385.1">
    <property type="nucleotide sequence ID" value="NZ_WUFC01000020.1"/>
</dbReference>
<sequence>MKSFRSMGLAIALNALLGTSAGAQDTKNAMLFDYPTAAISQLGRADAPEVAKAAGVISSEWNFIEDSFRNIGSPSKNFRLAMNHNKELLQTAADDPNGKLSMELVGYVEEDLAIKSNYIRGRSTQATVSAAIYSEVAVDVRTMKNGGEIDGYIIGFSPRHMAGSDPLIKFNNPTNPSEGSLPPGRYEMMAILNNQVVQRQEVSIGILGQKGEPIICLVP</sequence>
<evidence type="ECO:0000256" key="1">
    <source>
        <dbReference type="SAM" id="SignalP"/>
    </source>
</evidence>